<evidence type="ECO:0000256" key="3">
    <source>
        <dbReference type="ARBA" id="ARBA00022617"/>
    </source>
</evidence>
<keyword evidence="14" id="KW-1133">Transmembrane helix</keyword>
<dbReference type="InterPro" id="IPR036400">
    <property type="entry name" value="Cyt_B5-like_heme/steroid_sf"/>
</dbReference>
<feature type="compositionally biased region" description="Basic and acidic residues" evidence="15">
    <location>
        <begin position="81"/>
        <end position="91"/>
    </location>
</feature>
<evidence type="ECO:0000256" key="7">
    <source>
        <dbReference type="ARBA" id="ARBA00022848"/>
    </source>
</evidence>
<evidence type="ECO:0000313" key="17">
    <source>
        <dbReference type="EMBL" id="CAF1966821.1"/>
    </source>
</evidence>
<keyword evidence="5 14" id="KW-0479">Metal-binding</keyword>
<dbReference type="EMBL" id="CAJNRF010000530">
    <property type="protein sequence ID" value="CAF1966821.1"/>
    <property type="molecule type" value="Genomic_DNA"/>
</dbReference>
<feature type="transmembrane region" description="Helical" evidence="14">
    <location>
        <begin position="113"/>
        <end position="132"/>
    </location>
</feature>
<feature type="domain" description="Cytochrome b5 heme-binding" evidence="16">
    <location>
        <begin position="8"/>
        <end position="85"/>
    </location>
</feature>
<evidence type="ECO:0000256" key="4">
    <source>
        <dbReference type="ARBA" id="ARBA00022692"/>
    </source>
</evidence>
<gene>
    <name evidence="20" type="ORF">OVN521_LOCUS19300</name>
    <name evidence="19" type="ORF">UXM345_LOCUS18907</name>
    <name evidence="17" type="ORF">WKI299_LOCUS3127</name>
    <name evidence="18" type="ORF">XDN619_LOCUS35297</name>
</gene>
<name>A0A816M8C2_9BILA</name>
<dbReference type="PROSITE" id="PS50255">
    <property type="entry name" value="CYTOCHROME_B5_2"/>
    <property type="match status" value="1"/>
</dbReference>
<dbReference type="InterPro" id="IPR018506">
    <property type="entry name" value="Cyt_B5_heme-BS"/>
</dbReference>
<dbReference type="InterPro" id="IPR001199">
    <property type="entry name" value="Cyt_B5-like_heme/steroid-bd"/>
</dbReference>
<dbReference type="GO" id="GO:0046872">
    <property type="term" value="F:metal ion binding"/>
    <property type="evidence" value="ECO:0007669"/>
    <property type="project" value="UniProtKB-UniRule"/>
</dbReference>
<dbReference type="EMBL" id="CAJOBG010003623">
    <property type="protein sequence ID" value="CAF4072932.1"/>
    <property type="molecule type" value="Genomic_DNA"/>
</dbReference>
<evidence type="ECO:0000259" key="16">
    <source>
        <dbReference type="PROSITE" id="PS50255"/>
    </source>
</evidence>
<evidence type="ECO:0000256" key="10">
    <source>
        <dbReference type="ARBA" id="ARBA00023136"/>
    </source>
</evidence>
<evidence type="ECO:0000256" key="6">
    <source>
        <dbReference type="ARBA" id="ARBA00022824"/>
    </source>
</evidence>
<keyword evidence="22" id="KW-1185">Reference proteome</keyword>
<dbReference type="PRINTS" id="PR00363">
    <property type="entry name" value="CYTOCHROMEB5"/>
</dbReference>
<dbReference type="Proteomes" id="UP000663866">
    <property type="component" value="Unassembled WGS sequence"/>
</dbReference>
<dbReference type="Proteomes" id="UP000663842">
    <property type="component" value="Unassembled WGS sequence"/>
</dbReference>
<evidence type="ECO:0000256" key="14">
    <source>
        <dbReference type="RuleBase" id="RU362121"/>
    </source>
</evidence>
<comment type="subcellular location">
    <subcellularLocation>
        <location evidence="1">Endoplasmic reticulum membrane</location>
        <topology evidence="1">Single-pass membrane protein</topology>
        <orientation evidence="1">Cytoplasmic side</orientation>
    </subcellularLocation>
    <subcellularLocation>
        <location evidence="11">Microsome membrane</location>
        <topology evidence="11">Single-pass membrane protein</topology>
        <orientation evidence="11">Cytoplasmic side</orientation>
    </subcellularLocation>
</comment>
<evidence type="ECO:0000313" key="20">
    <source>
        <dbReference type="EMBL" id="CAF4072932.1"/>
    </source>
</evidence>
<dbReference type="SMART" id="SM01117">
    <property type="entry name" value="Cyt-b5"/>
    <property type="match status" value="1"/>
</dbReference>
<dbReference type="GO" id="GO:0020037">
    <property type="term" value="F:heme binding"/>
    <property type="evidence" value="ECO:0007669"/>
    <property type="project" value="UniProtKB-UniRule"/>
</dbReference>
<sequence length="137" mass="15097">MANIASGIKLLTLLEVKDLAEKEKKCVIVINNRVYDVTKFIDEHPGGEEVLKEQQGRDASSAFEDVGHSSDAREQMKQFEIAELHPDEVKPPVKPRPLVGHNETSGGGGGMSWIKLAIPLLVVTLAIIYFRFTTGKN</sequence>
<evidence type="ECO:0000313" key="18">
    <source>
        <dbReference type="EMBL" id="CAF2250186.1"/>
    </source>
</evidence>
<dbReference type="PROSITE" id="PS00191">
    <property type="entry name" value="CYTOCHROME_B5_1"/>
    <property type="match status" value="1"/>
</dbReference>
<keyword evidence="2" id="KW-0813">Transport</keyword>
<proteinExistence type="inferred from homology"/>
<comment type="similarity">
    <text evidence="12 14">Belongs to the cytochrome b5 family.</text>
</comment>
<keyword evidence="10 14" id="KW-0472">Membrane</keyword>
<evidence type="ECO:0000256" key="5">
    <source>
        <dbReference type="ARBA" id="ARBA00022723"/>
    </source>
</evidence>
<keyword evidence="8" id="KW-0249">Electron transport</keyword>
<keyword evidence="4 14" id="KW-0812">Transmembrane</keyword>
<dbReference type="Proteomes" id="UP000663887">
    <property type="component" value="Unassembled WGS sequence"/>
</dbReference>
<evidence type="ECO:0000256" key="11">
    <source>
        <dbReference type="ARBA" id="ARBA00037877"/>
    </source>
</evidence>
<evidence type="ECO:0000313" key="21">
    <source>
        <dbReference type="Proteomes" id="UP000663856"/>
    </source>
</evidence>
<dbReference type="Gene3D" id="3.10.120.10">
    <property type="entry name" value="Cytochrome b5-like heme/steroid binding domain"/>
    <property type="match status" value="1"/>
</dbReference>
<dbReference type="GO" id="GO:0005789">
    <property type="term" value="C:endoplasmic reticulum membrane"/>
    <property type="evidence" value="ECO:0007669"/>
    <property type="project" value="UniProtKB-SubCell"/>
</dbReference>
<dbReference type="EMBL" id="CAJOBF010002620">
    <property type="protein sequence ID" value="CAF4046017.1"/>
    <property type="molecule type" value="Genomic_DNA"/>
</dbReference>
<evidence type="ECO:0000313" key="19">
    <source>
        <dbReference type="EMBL" id="CAF4046017.1"/>
    </source>
</evidence>
<dbReference type="EMBL" id="CAJNRG010018190">
    <property type="protein sequence ID" value="CAF2250186.1"/>
    <property type="molecule type" value="Genomic_DNA"/>
</dbReference>
<dbReference type="SUPFAM" id="SSF55856">
    <property type="entry name" value="Cytochrome b5-like heme/steroid binding domain"/>
    <property type="match status" value="1"/>
</dbReference>
<evidence type="ECO:0000256" key="9">
    <source>
        <dbReference type="ARBA" id="ARBA00023004"/>
    </source>
</evidence>
<protein>
    <recommendedName>
        <fullName evidence="13">Cytochrome b5</fullName>
    </recommendedName>
</protein>
<keyword evidence="9 14" id="KW-0408">Iron</keyword>
<feature type="region of interest" description="Disordered" evidence="15">
    <location>
        <begin position="81"/>
        <end position="107"/>
    </location>
</feature>
<comment type="caution">
    <text evidence="17">The sequence shown here is derived from an EMBL/GenBank/DDBJ whole genome shotgun (WGS) entry which is preliminary data.</text>
</comment>
<dbReference type="InterPro" id="IPR050668">
    <property type="entry name" value="Cytochrome_b5"/>
</dbReference>
<dbReference type="AlphaFoldDB" id="A0A816M8C2"/>
<evidence type="ECO:0000256" key="13">
    <source>
        <dbReference type="ARBA" id="ARBA00039806"/>
    </source>
</evidence>
<dbReference type="FunFam" id="3.10.120.10:FF:000002">
    <property type="entry name" value="Cytochrome b5 type B"/>
    <property type="match status" value="1"/>
</dbReference>
<evidence type="ECO:0000256" key="15">
    <source>
        <dbReference type="SAM" id="MobiDB-lite"/>
    </source>
</evidence>
<evidence type="ECO:0000256" key="2">
    <source>
        <dbReference type="ARBA" id="ARBA00022448"/>
    </source>
</evidence>
<dbReference type="PANTHER" id="PTHR19359">
    <property type="entry name" value="CYTOCHROME B5"/>
    <property type="match status" value="1"/>
</dbReference>
<keyword evidence="7" id="KW-0492">Microsome</keyword>
<dbReference type="Pfam" id="PF00173">
    <property type="entry name" value="Cyt-b5"/>
    <property type="match status" value="1"/>
</dbReference>
<accession>A0A816M8C2</accession>
<evidence type="ECO:0000256" key="12">
    <source>
        <dbReference type="ARBA" id="ARBA00038168"/>
    </source>
</evidence>
<evidence type="ECO:0000313" key="22">
    <source>
        <dbReference type="Proteomes" id="UP000663866"/>
    </source>
</evidence>
<dbReference type="PANTHER" id="PTHR19359:SF150">
    <property type="entry name" value="CYTOCHROME B5"/>
    <property type="match status" value="1"/>
</dbReference>
<keyword evidence="6" id="KW-0256">Endoplasmic reticulum</keyword>
<dbReference type="Proteomes" id="UP000663856">
    <property type="component" value="Unassembled WGS sequence"/>
</dbReference>
<organism evidence="17 21">
    <name type="scientific">Rotaria magnacalcarata</name>
    <dbReference type="NCBI Taxonomy" id="392030"/>
    <lineage>
        <taxon>Eukaryota</taxon>
        <taxon>Metazoa</taxon>
        <taxon>Spiralia</taxon>
        <taxon>Gnathifera</taxon>
        <taxon>Rotifera</taxon>
        <taxon>Eurotatoria</taxon>
        <taxon>Bdelloidea</taxon>
        <taxon>Philodinida</taxon>
        <taxon>Philodinidae</taxon>
        <taxon>Rotaria</taxon>
    </lineage>
</organism>
<evidence type="ECO:0000256" key="1">
    <source>
        <dbReference type="ARBA" id="ARBA00004131"/>
    </source>
</evidence>
<evidence type="ECO:0000256" key="8">
    <source>
        <dbReference type="ARBA" id="ARBA00022982"/>
    </source>
</evidence>
<keyword evidence="3 14" id="KW-0349">Heme</keyword>
<reference evidence="17" key="1">
    <citation type="submission" date="2021-02" db="EMBL/GenBank/DDBJ databases">
        <authorList>
            <person name="Nowell W R."/>
        </authorList>
    </citation>
    <scope>NUCLEOTIDE SEQUENCE</scope>
</reference>